<proteinExistence type="predicted"/>
<gene>
    <name evidence="1" type="ORF">SNAT2548_LOCUS20976</name>
</gene>
<dbReference type="OrthoDB" id="2567457at2759"/>
<evidence type="ECO:0000313" key="1">
    <source>
        <dbReference type="EMBL" id="CAE7384517.1"/>
    </source>
</evidence>
<dbReference type="SUPFAM" id="SSF69118">
    <property type="entry name" value="AhpD-like"/>
    <property type="match status" value="1"/>
</dbReference>
<name>A0A812QF54_9DINO</name>
<dbReference type="InterPro" id="IPR029032">
    <property type="entry name" value="AhpD-like"/>
</dbReference>
<dbReference type="PANTHER" id="PTHR34846">
    <property type="entry name" value="4-CARBOXYMUCONOLACTONE DECARBOXYLASE FAMILY PROTEIN (AFU_ORTHOLOGUE AFUA_6G11590)"/>
    <property type="match status" value="1"/>
</dbReference>
<organism evidence="1 2">
    <name type="scientific">Symbiodinium natans</name>
    <dbReference type="NCBI Taxonomy" id="878477"/>
    <lineage>
        <taxon>Eukaryota</taxon>
        <taxon>Sar</taxon>
        <taxon>Alveolata</taxon>
        <taxon>Dinophyceae</taxon>
        <taxon>Suessiales</taxon>
        <taxon>Symbiodiniaceae</taxon>
        <taxon>Symbiodinium</taxon>
    </lineage>
</organism>
<dbReference type="PANTHER" id="PTHR34846:SF11">
    <property type="entry name" value="4-CARBOXYMUCONOLACTONE DECARBOXYLASE FAMILY PROTEIN (AFU_ORTHOLOGUE AFUA_6G11590)"/>
    <property type="match status" value="1"/>
</dbReference>
<protein>
    <recommendedName>
        <fullName evidence="3">Carboxymuconolactone decarboxylase-like domain-containing protein</fullName>
    </recommendedName>
</protein>
<keyword evidence="2" id="KW-1185">Reference proteome</keyword>
<evidence type="ECO:0000313" key="2">
    <source>
        <dbReference type="Proteomes" id="UP000604046"/>
    </source>
</evidence>
<dbReference type="Gene3D" id="1.20.1290.10">
    <property type="entry name" value="AhpD-like"/>
    <property type="match status" value="1"/>
</dbReference>
<evidence type="ECO:0008006" key="3">
    <source>
        <dbReference type="Google" id="ProtNLM"/>
    </source>
</evidence>
<accession>A0A812QF54</accession>
<dbReference type="Proteomes" id="UP000604046">
    <property type="component" value="Unassembled WGS sequence"/>
</dbReference>
<dbReference type="EMBL" id="CAJNDS010002231">
    <property type="protein sequence ID" value="CAE7384517.1"/>
    <property type="molecule type" value="Genomic_DNA"/>
</dbReference>
<comment type="caution">
    <text evidence="1">The sequence shown here is derived from an EMBL/GenBank/DDBJ whole genome shotgun (WGS) entry which is preliminary data.</text>
</comment>
<reference evidence="1" key="1">
    <citation type="submission" date="2021-02" db="EMBL/GenBank/DDBJ databases">
        <authorList>
            <person name="Dougan E. K."/>
            <person name="Rhodes N."/>
            <person name="Thang M."/>
            <person name="Chan C."/>
        </authorList>
    </citation>
    <scope>NUCLEOTIDE SEQUENCE</scope>
</reference>
<sequence length="216" mass="23514">MRAWARCVGVRLVVHIAAKGGKSMRMGKGMTPEQKELYDRIIDDRGKTGAKGGFAVTNDDGSLVGPWNAMVSSPLIGGLAERMGSFCRHHNKCPADLYEVGILVVGAEWLSQFEWFAHEKLALKAGVLPEAIDSIKSQAEPGSARGMTPEQLAVYTYARELHSTKRVSDDTHQKALAAVGGEQALIDLVFTMGFYHQMLGSGVGPWFLFLGFGFRV</sequence>
<dbReference type="AlphaFoldDB" id="A0A812QF54"/>